<dbReference type="Proteomes" id="UP000267521">
    <property type="component" value="Unassembled WGS sequence"/>
</dbReference>
<feature type="region of interest" description="Disordered" evidence="1">
    <location>
        <begin position="81"/>
        <end position="104"/>
    </location>
</feature>
<organism evidence="2 3">
    <name type="scientific">Allofranklinella schreckenbergeri</name>
    <dbReference type="NCBI Taxonomy" id="1076744"/>
    <lineage>
        <taxon>Bacteria</taxon>
        <taxon>Pseudomonadati</taxon>
        <taxon>Pseudomonadota</taxon>
        <taxon>Betaproteobacteria</taxon>
        <taxon>Burkholderiales</taxon>
        <taxon>Comamonadaceae</taxon>
        <taxon>Allofranklinella</taxon>
    </lineage>
</organism>
<reference evidence="2 3" key="1">
    <citation type="submission" date="2018-10" db="EMBL/GenBank/DDBJ databases">
        <title>Comamonadaceae CDC group NO-1 genome sequencing and assembly.</title>
        <authorList>
            <person name="Bernier A.-M."/>
            <person name="Bernard K."/>
        </authorList>
    </citation>
    <scope>NUCLEOTIDE SEQUENCE [LARGE SCALE GENOMIC DNA]</scope>
    <source>
        <strain evidence="2 3">NML970147</strain>
    </source>
</reference>
<dbReference type="AlphaFoldDB" id="A0A3M6Q7B2"/>
<comment type="caution">
    <text evidence="2">The sequence shown here is derived from an EMBL/GenBank/DDBJ whole genome shotgun (WGS) entry which is preliminary data.</text>
</comment>
<evidence type="ECO:0000313" key="3">
    <source>
        <dbReference type="Proteomes" id="UP000267521"/>
    </source>
</evidence>
<name>A0A3M6Q7B2_9BURK</name>
<sequence length="104" mass="11833">MKPAPSGLCFGYCPQRRAHHHALPDTHDLLLDVLRHGTDNQPNIKATWLSLKRLIRRREKSVEITQMNDQELLWFSFDAARQDAPAPSPPPDGAWQRCAIPGTR</sequence>
<evidence type="ECO:0000256" key="1">
    <source>
        <dbReference type="SAM" id="MobiDB-lite"/>
    </source>
</evidence>
<proteinExistence type="predicted"/>
<dbReference type="EMBL" id="RDQM01000006">
    <property type="protein sequence ID" value="RMW98876.1"/>
    <property type="molecule type" value="Genomic_DNA"/>
</dbReference>
<gene>
    <name evidence="2" type="ORF">EBQ26_06105</name>
</gene>
<evidence type="ECO:0000313" key="2">
    <source>
        <dbReference type="EMBL" id="RMW98876.1"/>
    </source>
</evidence>
<accession>A0A3M6Q7B2</accession>
<protein>
    <submittedName>
        <fullName evidence="2">Uncharacterized protein</fullName>
    </submittedName>
</protein>